<evidence type="ECO:0000256" key="2">
    <source>
        <dbReference type="ARBA" id="ARBA00022980"/>
    </source>
</evidence>
<dbReference type="InterPro" id="IPR047865">
    <property type="entry name" value="Ribosomal_uL10_bac_type"/>
</dbReference>
<accession>A0A2Z5TQE4</accession>
<dbReference type="PROSITE" id="PS01109">
    <property type="entry name" value="RIBOSOMAL_L10"/>
    <property type="match status" value="1"/>
</dbReference>
<organism evidence="7 8">
    <name type="scientific">Streptococcus ruminantium</name>
    <dbReference type="NCBI Taxonomy" id="1917441"/>
    <lineage>
        <taxon>Bacteria</taxon>
        <taxon>Bacillati</taxon>
        <taxon>Bacillota</taxon>
        <taxon>Bacilli</taxon>
        <taxon>Lactobacillales</taxon>
        <taxon>Streptococcaceae</taxon>
        <taxon>Streptococcus</taxon>
    </lineage>
</organism>
<dbReference type="SUPFAM" id="SSF160369">
    <property type="entry name" value="Ribosomal protein L10-like"/>
    <property type="match status" value="1"/>
</dbReference>
<dbReference type="InterPro" id="IPR002363">
    <property type="entry name" value="Ribosomal_uL10_CS_bac"/>
</dbReference>
<dbReference type="CDD" id="cd05797">
    <property type="entry name" value="Ribosomal_L10"/>
    <property type="match status" value="1"/>
</dbReference>
<dbReference type="AlphaFoldDB" id="A0A2Z5TQE4"/>
<comment type="subunit">
    <text evidence="4 6">Part of the ribosomal stalk of the 50S ribosomal subunit. The N-terminus interacts with L11 and the large rRNA to form the base of the stalk. The C-terminus forms an elongated spine to which L12 dimers bind in a sequential fashion forming a multimeric L10(L12)X complex.</text>
</comment>
<protein>
    <recommendedName>
        <fullName evidence="5 6">Large ribosomal subunit protein uL10</fullName>
    </recommendedName>
</protein>
<evidence type="ECO:0000256" key="6">
    <source>
        <dbReference type="HAMAP-Rule" id="MF_00362"/>
    </source>
</evidence>
<dbReference type="PANTHER" id="PTHR11560">
    <property type="entry name" value="39S RIBOSOMAL PROTEIN L10, MITOCHONDRIAL"/>
    <property type="match status" value="1"/>
</dbReference>
<dbReference type="NCBIfam" id="NF000955">
    <property type="entry name" value="PRK00099.1-1"/>
    <property type="match status" value="1"/>
</dbReference>
<comment type="similarity">
    <text evidence="1 6">Belongs to the universal ribosomal protein uL10 family.</text>
</comment>
<dbReference type="InterPro" id="IPR043141">
    <property type="entry name" value="Ribosomal_uL10-like_sf"/>
</dbReference>
<dbReference type="Pfam" id="PF00466">
    <property type="entry name" value="Ribosomal_L10"/>
    <property type="match status" value="1"/>
</dbReference>
<name>A0A2Z5TQE4_9STRE</name>
<dbReference type="InterPro" id="IPR001790">
    <property type="entry name" value="Ribosomal_uL10"/>
</dbReference>
<keyword evidence="2 6" id="KW-0689">Ribosomal protein</keyword>
<dbReference type="Proteomes" id="UP000269331">
    <property type="component" value="Chromosome"/>
</dbReference>
<dbReference type="Gene3D" id="3.30.70.1730">
    <property type="match status" value="1"/>
</dbReference>
<dbReference type="EMBL" id="AP018400">
    <property type="protein sequence ID" value="BBA92534.1"/>
    <property type="molecule type" value="Genomic_DNA"/>
</dbReference>
<dbReference type="GO" id="GO:0003735">
    <property type="term" value="F:structural constituent of ribosome"/>
    <property type="evidence" value="ECO:0007669"/>
    <property type="project" value="InterPro"/>
</dbReference>
<dbReference type="InterPro" id="IPR022973">
    <property type="entry name" value="Ribosomal_uL10_bac"/>
</dbReference>
<dbReference type="GO" id="GO:0015934">
    <property type="term" value="C:large ribosomal subunit"/>
    <property type="evidence" value="ECO:0007669"/>
    <property type="project" value="InterPro"/>
</dbReference>
<evidence type="ECO:0000313" key="8">
    <source>
        <dbReference type="Proteomes" id="UP000269331"/>
    </source>
</evidence>
<evidence type="ECO:0000256" key="5">
    <source>
        <dbReference type="ARBA" id="ARBA00035202"/>
    </source>
</evidence>
<reference evidence="7 8" key="1">
    <citation type="journal article" date="2018" name="Genome Biol. Evol.">
        <title>Complete Genome Sequence of Streptococcus ruminantium sp. nov. GUT-187T (=DSM 104980T =JCM 31869T), the Type Strain of S. ruminantium, and Comparison with Genome Sequences of Streptococcus suis Strains.</title>
        <authorList>
            <person name="Tohya M."/>
            <person name="Sekizaki T."/>
            <person name="Miyoshi-Akiyama T."/>
        </authorList>
    </citation>
    <scope>NUCLEOTIDE SEQUENCE [LARGE SCALE GENOMIC DNA]</scope>
    <source>
        <strain evidence="7 8">GUT187T</strain>
    </source>
</reference>
<keyword evidence="3 6" id="KW-0687">Ribonucleoprotein</keyword>
<evidence type="ECO:0000256" key="4">
    <source>
        <dbReference type="ARBA" id="ARBA00026025"/>
    </source>
</evidence>
<evidence type="ECO:0000256" key="1">
    <source>
        <dbReference type="ARBA" id="ARBA00008889"/>
    </source>
</evidence>
<dbReference type="GO" id="GO:0070180">
    <property type="term" value="F:large ribosomal subunit rRNA binding"/>
    <property type="evidence" value="ECO:0007669"/>
    <property type="project" value="UniProtKB-UniRule"/>
</dbReference>
<gene>
    <name evidence="6" type="primary">rplJ</name>
    <name evidence="7" type="ORF">SR187_4630</name>
</gene>
<dbReference type="KEGG" id="srq:SR187_4630"/>
<proteinExistence type="inferred from homology"/>
<comment type="function">
    <text evidence="6">Forms part of the ribosomal stalk, playing a central role in the interaction of the ribosome with GTP-bound translation factors.</text>
</comment>
<dbReference type="HAMAP" id="MF_00362">
    <property type="entry name" value="Ribosomal_uL10"/>
    <property type="match status" value="1"/>
</dbReference>
<keyword evidence="6" id="KW-0699">rRNA-binding</keyword>
<keyword evidence="6" id="KW-0694">RNA-binding</keyword>
<dbReference type="GO" id="GO:0006412">
    <property type="term" value="P:translation"/>
    <property type="evidence" value="ECO:0007669"/>
    <property type="project" value="UniProtKB-UniRule"/>
</dbReference>
<sequence>MSNQNKNGGKEMSEAIIAKKAELVNAVAEQMKAATSIVVVDARGLTVEQDTVLRRNLRGAEVEYKVIKNSILRRAAEQAGLEGLTELFVGPSAVAFSNDAVAPAKTIYDFAKTADALEIKGGAVEGKVSSKEEIEALATLPNREGMLSMLLSVLQAPVRNVAYAVKAVAEKEDAA</sequence>
<evidence type="ECO:0000256" key="3">
    <source>
        <dbReference type="ARBA" id="ARBA00023274"/>
    </source>
</evidence>
<evidence type="ECO:0000313" key="7">
    <source>
        <dbReference type="EMBL" id="BBA92534.1"/>
    </source>
</evidence>